<dbReference type="SUPFAM" id="SSF54843">
    <property type="entry name" value="Ribosomal protein L22"/>
    <property type="match status" value="1"/>
</dbReference>
<dbReference type="Proteomes" id="UP000176897">
    <property type="component" value="Unassembled WGS sequence"/>
</dbReference>
<comment type="caution">
    <text evidence="11">The sequence shown here is derived from an EMBL/GenBank/DDBJ whole genome shotgun (WGS) entry which is preliminary data.</text>
</comment>
<evidence type="ECO:0000256" key="4">
    <source>
        <dbReference type="ARBA" id="ARBA00022980"/>
    </source>
</evidence>
<evidence type="ECO:0000256" key="7">
    <source>
        <dbReference type="HAMAP-Rule" id="MF_01331"/>
    </source>
</evidence>
<evidence type="ECO:0000256" key="5">
    <source>
        <dbReference type="ARBA" id="ARBA00023274"/>
    </source>
</evidence>
<name>A0A1F7UV99_9BACT</name>
<keyword evidence="5 7" id="KW-0687">Ribonucleoprotein</keyword>
<evidence type="ECO:0000256" key="6">
    <source>
        <dbReference type="ARBA" id="ARBA00035207"/>
    </source>
</evidence>
<dbReference type="InterPro" id="IPR036394">
    <property type="entry name" value="Ribosomal_uL22_sf"/>
</dbReference>
<dbReference type="AlphaFoldDB" id="A0A1F7UV99"/>
<evidence type="ECO:0000256" key="1">
    <source>
        <dbReference type="ARBA" id="ARBA00009451"/>
    </source>
</evidence>
<dbReference type="Pfam" id="PF00237">
    <property type="entry name" value="Ribosomal_L22"/>
    <property type="match status" value="1"/>
</dbReference>
<evidence type="ECO:0000313" key="12">
    <source>
        <dbReference type="Proteomes" id="UP000176897"/>
    </source>
</evidence>
<dbReference type="CDD" id="cd00336">
    <property type="entry name" value="Ribosomal_L22"/>
    <property type="match status" value="1"/>
</dbReference>
<comment type="similarity">
    <text evidence="1 7 8">Belongs to the universal ribosomal protein uL22 family.</text>
</comment>
<dbReference type="HAMAP" id="MF_01331_B">
    <property type="entry name" value="Ribosomal_uL22_B"/>
    <property type="match status" value="1"/>
</dbReference>
<proteinExistence type="inferred from homology"/>
<reference evidence="11 12" key="1">
    <citation type="journal article" date="2016" name="Nat. Commun.">
        <title>Thousands of microbial genomes shed light on interconnected biogeochemical processes in an aquifer system.</title>
        <authorList>
            <person name="Anantharaman K."/>
            <person name="Brown C.T."/>
            <person name="Hug L.A."/>
            <person name="Sharon I."/>
            <person name="Castelle C.J."/>
            <person name="Probst A.J."/>
            <person name="Thomas B.C."/>
            <person name="Singh A."/>
            <person name="Wilkins M.J."/>
            <person name="Karaoz U."/>
            <person name="Brodie E.L."/>
            <person name="Williams K.H."/>
            <person name="Hubbard S.S."/>
            <person name="Banfield J.F."/>
        </authorList>
    </citation>
    <scope>NUCLEOTIDE SEQUENCE [LARGE SCALE GENOMIC DNA]</scope>
</reference>
<dbReference type="NCBIfam" id="TIGR01044">
    <property type="entry name" value="rplV_bact"/>
    <property type="match status" value="1"/>
</dbReference>
<dbReference type="PANTHER" id="PTHR13501:SF8">
    <property type="entry name" value="LARGE RIBOSOMAL SUBUNIT PROTEIN UL22M"/>
    <property type="match status" value="1"/>
</dbReference>
<dbReference type="InterPro" id="IPR001063">
    <property type="entry name" value="Ribosomal_uL22"/>
</dbReference>
<comment type="function">
    <text evidence="7 10">This protein binds specifically to 23S rRNA; its binding is stimulated by other ribosomal proteins, e.g., L4, L17, and L20. It is important during the early stages of 50S assembly. It makes multiple contacts with different domains of the 23S rRNA in the assembled 50S subunit and ribosome.</text>
</comment>
<protein>
    <recommendedName>
        <fullName evidence="6 7">Large ribosomal subunit protein uL22</fullName>
    </recommendedName>
</protein>
<dbReference type="GO" id="GO:0019843">
    <property type="term" value="F:rRNA binding"/>
    <property type="evidence" value="ECO:0007669"/>
    <property type="project" value="UniProtKB-UniRule"/>
</dbReference>
<dbReference type="GO" id="GO:0003735">
    <property type="term" value="F:structural constituent of ribosome"/>
    <property type="evidence" value="ECO:0007669"/>
    <property type="project" value="InterPro"/>
</dbReference>
<evidence type="ECO:0000256" key="10">
    <source>
        <dbReference type="RuleBase" id="RU004008"/>
    </source>
</evidence>
<keyword evidence="4 7" id="KW-0689">Ribosomal protein</keyword>
<dbReference type="PROSITE" id="PS00464">
    <property type="entry name" value="RIBOSOMAL_L22"/>
    <property type="match status" value="1"/>
</dbReference>
<comment type="subunit">
    <text evidence="7 9">Part of the 50S ribosomal subunit.</text>
</comment>
<evidence type="ECO:0000313" key="11">
    <source>
        <dbReference type="EMBL" id="OGL81648.1"/>
    </source>
</evidence>
<dbReference type="GO" id="GO:0006412">
    <property type="term" value="P:translation"/>
    <property type="evidence" value="ECO:0007669"/>
    <property type="project" value="UniProtKB-UniRule"/>
</dbReference>
<organism evidence="11 12">
    <name type="scientific">Candidatus Uhrbacteria bacterium RIFCSPLOWO2_01_FULL_47_24</name>
    <dbReference type="NCBI Taxonomy" id="1802401"/>
    <lineage>
        <taxon>Bacteria</taxon>
        <taxon>Candidatus Uhriibacteriota</taxon>
    </lineage>
</organism>
<gene>
    <name evidence="7" type="primary">rplV</name>
    <name evidence="11" type="ORF">A3B21_04320</name>
</gene>
<dbReference type="EMBL" id="MGEJ01000003">
    <property type="protein sequence ID" value="OGL81648.1"/>
    <property type="molecule type" value="Genomic_DNA"/>
</dbReference>
<dbReference type="Gene3D" id="3.90.470.10">
    <property type="entry name" value="Ribosomal protein L22/L17"/>
    <property type="match status" value="1"/>
</dbReference>
<accession>A0A1F7UV99</accession>
<keyword evidence="2 7" id="KW-0699">rRNA-binding</keyword>
<dbReference type="STRING" id="1802401.A3B21_04320"/>
<evidence type="ECO:0000256" key="3">
    <source>
        <dbReference type="ARBA" id="ARBA00022884"/>
    </source>
</evidence>
<dbReference type="PANTHER" id="PTHR13501">
    <property type="entry name" value="CHLOROPLAST 50S RIBOSOMAL PROTEIN L22-RELATED"/>
    <property type="match status" value="1"/>
</dbReference>
<sequence>MTEAKAIARYIRMSPRKVRLLANLIAGKQVGFAETQLEIAAKASKGPLLKLLKSAIANAQAKNMARDKLYIKTITVDGGPTLKRFRARAFGRAAPIRKRTSHITIVLATKEN</sequence>
<dbReference type="InterPro" id="IPR047867">
    <property type="entry name" value="Ribosomal_uL22_bac/org-type"/>
</dbReference>
<dbReference type="GO" id="GO:0022625">
    <property type="term" value="C:cytosolic large ribosomal subunit"/>
    <property type="evidence" value="ECO:0007669"/>
    <property type="project" value="TreeGrafter"/>
</dbReference>
<evidence type="ECO:0000256" key="2">
    <source>
        <dbReference type="ARBA" id="ARBA00022730"/>
    </source>
</evidence>
<evidence type="ECO:0000256" key="8">
    <source>
        <dbReference type="RuleBase" id="RU004005"/>
    </source>
</evidence>
<keyword evidence="3 7" id="KW-0694">RNA-binding</keyword>
<evidence type="ECO:0000256" key="9">
    <source>
        <dbReference type="RuleBase" id="RU004006"/>
    </source>
</evidence>
<dbReference type="InterPro" id="IPR005727">
    <property type="entry name" value="Ribosomal_uL22_bac/chlpt-type"/>
</dbReference>
<dbReference type="InterPro" id="IPR018260">
    <property type="entry name" value="Ribosomal_uL22_CS"/>
</dbReference>
<comment type="function">
    <text evidence="7">The globular domain of the protein is located near the polypeptide exit tunnel on the outside of the subunit, while an extended beta-hairpin is found that lines the wall of the exit tunnel in the center of the 70S ribosome.</text>
</comment>